<evidence type="ECO:0000256" key="2">
    <source>
        <dbReference type="ARBA" id="ARBA00022617"/>
    </source>
</evidence>
<dbReference type="GO" id="GO:0020037">
    <property type="term" value="F:heme binding"/>
    <property type="evidence" value="ECO:0007669"/>
    <property type="project" value="InterPro"/>
</dbReference>
<evidence type="ECO:0000256" key="3">
    <source>
        <dbReference type="ARBA" id="ARBA00022723"/>
    </source>
</evidence>
<dbReference type="Proteomes" id="UP000503840">
    <property type="component" value="Unassembled WGS sequence"/>
</dbReference>
<dbReference type="InterPro" id="IPR036280">
    <property type="entry name" value="Multihaem_cyt_sf"/>
</dbReference>
<keyword evidence="9" id="KW-1185">Reference proteome</keyword>
<feature type="binding site" description="axial binding residue" evidence="6">
    <location>
        <position position="112"/>
    </location>
    <ligand>
        <name>heme c</name>
        <dbReference type="ChEBI" id="CHEBI:61717"/>
        <label>1</label>
    </ligand>
    <ligandPart>
        <name>Fe</name>
        <dbReference type="ChEBI" id="CHEBI:18248"/>
    </ligandPart>
</feature>
<accession>A0A7J0BLA3</accession>
<keyword evidence="2 6" id="KW-0349">Heme</keyword>
<evidence type="ECO:0000256" key="4">
    <source>
        <dbReference type="ARBA" id="ARBA00022982"/>
    </source>
</evidence>
<evidence type="ECO:0000313" key="8">
    <source>
        <dbReference type="EMBL" id="GFM33935.1"/>
    </source>
</evidence>
<comment type="cofactor">
    <cofactor evidence="6">
        <name>heme c</name>
        <dbReference type="ChEBI" id="CHEBI:61717"/>
    </cofactor>
    <text evidence="6">Binds 4 heme c groups covalently per monomer.</text>
</comment>
<sequence>MNKRVRNILALLASLLLLVLGLSLAPVSAQEELQQLRPEALQPATRPAALFNHDEHNAKANLEDKCIRCHHSGTEGKLVADESSEGTPCADCHTVKGTSKQTPLRRAYHRQCMDCHKANNKGPTHCSGCHDKRHP</sequence>
<dbReference type="AlphaFoldDB" id="A0A7J0BLA3"/>
<proteinExistence type="predicted"/>
<organism evidence="8 9">
    <name type="scientific">Desulfovibrio subterraneus</name>
    <dbReference type="NCBI Taxonomy" id="2718620"/>
    <lineage>
        <taxon>Bacteria</taxon>
        <taxon>Pseudomonadati</taxon>
        <taxon>Thermodesulfobacteriota</taxon>
        <taxon>Desulfovibrionia</taxon>
        <taxon>Desulfovibrionales</taxon>
        <taxon>Desulfovibrionaceae</taxon>
        <taxon>Desulfovibrio</taxon>
    </lineage>
</organism>
<keyword evidence="1" id="KW-0813">Transport</keyword>
<feature type="binding site" description="axial binding residue" evidence="6">
    <location>
        <position position="53"/>
    </location>
    <ligand>
        <name>heme c</name>
        <dbReference type="ChEBI" id="CHEBI:61717"/>
        <label>1</label>
    </ligand>
    <ligandPart>
        <name>Fe</name>
        <dbReference type="ChEBI" id="CHEBI:18248"/>
    </ligandPart>
</feature>
<dbReference type="SUPFAM" id="SSF48695">
    <property type="entry name" value="Multiheme cytochromes"/>
    <property type="match status" value="1"/>
</dbReference>
<feature type="binding site" description="axial binding residue" evidence="6">
    <location>
        <position position="116"/>
    </location>
    <ligand>
        <name>heme c</name>
        <dbReference type="ChEBI" id="CHEBI:61717"/>
        <label>1</label>
    </ligand>
    <ligandPart>
        <name>Fe</name>
        <dbReference type="ChEBI" id="CHEBI:18248"/>
    </ligandPart>
</feature>
<feature type="signal peptide" evidence="7">
    <location>
        <begin position="1"/>
        <end position="29"/>
    </location>
</feature>
<dbReference type="RefSeq" id="WP_174405577.1">
    <property type="nucleotide sequence ID" value="NZ_BLVO01000013.1"/>
</dbReference>
<dbReference type="NCBIfam" id="NF045722">
    <property type="entry name" value="c3_cytochr_TmcA"/>
    <property type="match status" value="1"/>
</dbReference>
<feature type="binding site" description="axial binding residue" evidence="6">
    <location>
        <position position="71"/>
    </location>
    <ligand>
        <name>heme c</name>
        <dbReference type="ChEBI" id="CHEBI:61717"/>
        <label>1</label>
    </ligand>
    <ligandPart>
        <name>Fe</name>
        <dbReference type="ChEBI" id="CHEBI:18248"/>
    </ligandPart>
</feature>
<keyword evidence="7" id="KW-0732">Signal</keyword>
<dbReference type="GO" id="GO:0009055">
    <property type="term" value="F:electron transfer activity"/>
    <property type="evidence" value="ECO:0007669"/>
    <property type="project" value="InterPro"/>
</dbReference>
<keyword evidence="5 6" id="KW-0408">Iron</keyword>
<dbReference type="GO" id="GO:0046872">
    <property type="term" value="F:metal ion binding"/>
    <property type="evidence" value="ECO:0007669"/>
    <property type="project" value="UniProtKB-KW"/>
</dbReference>
<feature type="binding site" description="axial binding residue" evidence="6">
    <location>
        <position position="130"/>
    </location>
    <ligand>
        <name>heme c</name>
        <dbReference type="ChEBI" id="CHEBI:61717"/>
        <label>1</label>
    </ligand>
    <ligandPart>
        <name>Fe</name>
        <dbReference type="ChEBI" id="CHEBI:18248"/>
    </ligandPart>
</feature>
<gene>
    <name evidence="8" type="ORF">DSM101010T_23000</name>
</gene>
<feature type="binding site" description="axial binding residue" evidence="6">
    <location>
        <position position="56"/>
    </location>
    <ligand>
        <name>heme c</name>
        <dbReference type="ChEBI" id="CHEBI:61717"/>
        <label>1</label>
    </ligand>
    <ligandPart>
        <name>Fe</name>
        <dbReference type="ChEBI" id="CHEBI:18248"/>
    </ligandPart>
</feature>
<evidence type="ECO:0000256" key="1">
    <source>
        <dbReference type="ARBA" id="ARBA00022448"/>
    </source>
</evidence>
<evidence type="ECO:0000313" key="9">
    <source>
        <dbReference type="Proteomes" id="UP000503840"/>
    </source>
</evidence>
<feature type="binding site" description="axial binding residue" evidence="6">
    <location>
        <position position="66"/>
    </location>
    <ligand>
        <name>heme c</name>
        <dbReference type="ChEBI" id="CHEBI:61717"/>
        <label>1</label>
    </ligand>
    <ligandPart>
        <name>Fe</name>
        <dbReference type="ChEBI" id="CHEBI:18248"/>
    </ligandPart>
</feature>
<dbReference type="InterPro" id="IPR002322">
    <property type="entry name" value="Cyt_c_III"/>
</dbReference>
<dbReference type="Gene3D" id="3.90.10.10">
    <property type="entry name" value="Cytochrome C3"/>
    <property type="match status" value="1"/>
</dbReference>
<evidence type="ECO:0000256" key="5">
    <source>
        <dbReference type="ARBA" id="ARBA00023004"/>
    </source>
</evidence>
<feature type="binding site" description="axial binding residue" evidence="6">
    <location>
        <position position="70"/>
    </location>
    <ligand>
        <name>heme c</name>
        <dbReference type="ChEBI" id="CHEBI:61717"/>
        <label>1</label>
    </ligand>
    <ligandPart>
        <name>Fe</name>
        <dbReference type="ChEBI" id="CHEBI:18248"/>
    </ligandPart>
</feature>
<protein>
    <submittedName>
        <fullName evidence="8">Cytochrome c</fullName>
    </submittedName>
</protein>
<feature type="binding site" description="axial binding residue" evidence="6">
    <location>
        <position position="69"/>
    </location>
    <ligand>
        <name>heme c</name>
        <dbReference type="ChEBI" id="CHEBI:61717"/>
        <label>2</label>
    </ligand>
    <ligandPart>
        <name>Fe</name>
        <dbReference type="ChEBI" id="CHEBI:18248"/>
    </ligandPart>
</feature>
<feature type="chain" id="PRO_5029548384" evidence="7">
    <location>
        <begin position="30"/>
        <end position="135"/>
    </location>
</feature>
<comment type="caution">
    <text evidence="8">The sequence shown here is derived from an EMBL/GenBank/DDBJ whole genome shotgun (WGS) entry which is preliminary data.</text>
</comment>
<feature type="binding site" description="axial binding residue" evidence="6">
    <location>
        <position position="126"/>
    </location>
    <ligand>
        <name>heme c</name>
        <dbReference type="ChEBI" id="CHEBI:61717"/>
        <label>1</label>
    </ligand>
    <ligandPart>
        <name>Fe</name>
        <dbReference type="ChEBI" id="CHEBI:18248"/>
    </ligandPart>
</feature>
<feature type="binding site" description="axial binding residue" evidence="6">
    <location>
        <position position="129"/>
    </location>
    <ligand>
        <name>heme c</name>
        <dbReference type="ChEBI" id="CHEBI:61717"/>
        <label>1</label>
    </ligand>
    <ligandPart>
        <name>Fe</name>
        <dbReference type="ChEBI" id="CHEBI:18248"/>
    </ligandPart>
</feature>
<evidence type="ECO:0000256" key="7">
    <source>
        <dbReference type="SAM" id="SignalP"/>
    </source>
</evidence>
<keyword evidence="3 6" id="KW-0479">Metal-binding</keyword>
<feature type="binding site" description="axial binding residue" evidence="6">
    <location>
        <position position="115"/>
    </location>
    <ligand>
        <name>heme c</name>
        <dbReference type="ChEBI" id="CHEBI:61717"/>
        <label>1</label>
    </ligand>
    <ligandPart>
        <name>Fe</name>
        <dbReference type="ChEBI" id="CHEBI:18248"/>
    </ligandPart>
</feature>
<dbReference type="CDD" id="cd08168">
    <property type="entry name" value="Cytochrom_C3"/>
    <property type="match status" value="1"/>
</dbReference>
<dbReference type="PRINTS" id="PR00609">
    <property type="entry name" value="CYTOCHROMEC3"/>
</dbReference>
<evidence type="ECO:0000256" key="6">
    <source>
        <dbReference type="PIRSR" id="PIRSR602322-1"/>
    </source>
</evidence>
<reference evidence="8 9" key="1">
    <citation type="submission" date="2020-05" db="EMBL/GenBank/DDBJ databases">
        <title>Draft genome sequence of Desulfovibrio sp. strain HN2T.</title>
        <authorList>
            <person name="Ueno A."/>
            <person name="Tamazawa S."/>
            <person name="Tamamura S."/>
            <person name="Murakami T."/>
            <person name="Kiyama T."/>
            <person name="Inomata H."/>
            <person name="Amano Y."/>
            <person name="Miyakawa K."/>
            <person name="Tamaki H."/>
            <person name="Naganuma T."/>
            <person name="Kaneko K."/>
        </authorList>
    </citation>
    <scope>NUCLEOTIDE SEQUENCE [LARGE SCALE GENOMIC DNA]</scope>
    <source>
        <strain evidence="8 9">HN2</strain>
    </source>
</reference>
<name>A0A7J0BLA3_9BACT</name>
<dbReference type="EMBL" id="BLVO01000013">
    <property type="protein sequence ID" value="GFM33935.1"/>
    <property type="molecule type" value="Genomic_DNA"/>
</dbReference>
<keyword evidence="4" id="KW-0249">Electron transport</keyword>
<dbReference type="InterPro" id="IPR054899">
    <property type="entry name" value="c3_cytochr_TmcA"/>
</dbReference>